<dbReference type="NCBIfam" id="TIGR02479">
    <property type="entry name" value="FliA_WhiG"/>
    <property type="match status" value="1"/>
</dbReference>
<sequence>MKTNTAAKTDKKLTIDEVWERFHESHHDCYRNLLMEHYRDLVRHAAERLHSKLPDKVELDDLISAGTFGLMDAIDAYDPSRGVKFETYCAPRVKGSILDELRSMDWVPRLVRARAHQLAKATHALEMHLGRKPDEHELAEELNLDMDEFIRLQRDANATSLVSLSTKCGDGDGEKDVYEIDVIKDNRSEDPLIEAQKRDLKNLLTKGLTRAERLIIVLYYYEEMTMKEIGATLDLSESRVSQMHSSILARLKAQMNTRKKEFAVE</sequence>
<dbReference type="Gene3D" id="1.20.140.160">
    <property type="match status" value="1"/>
</dbReference>
<feature type="domain" description="RNA polymerase sigma-70" evidence="7">
    <location>
        <begin position="225"/>
        <end position="251"/>
    </location>
</feature>
<keyword evidence="9" id="KW-1185">Reference proteome</keyword>
<evidence type="ECO:0000259" key="7">
    <source>
        <dbReference type="PROSITE" id="PS00716"/>
    </source>
</evidence>
<dbReference type="InterPro" id="IPR007630">
    <property type="entry name" value="RNA_pol_sigma70_r4"/>
</dbReference>
<dbReference type="InterPro" id="IPR013325">
    <property type="entry name" value="RNA_pol_sigma_r2"/>
</dbReference>
<dbReference type="Pfam" id="PF04545">
    <property type="entry name" value="Sigma70_r4"/>
    <property type="match status" value="1"/>
</dbReference>
<dbReference type="AlphaFoldDB" id="A0AAW6TWZ0"/>
<evidence type="ECO:0000313" key="8">
    <source>
        <dbReference type="EMBL" id="MDI6447598.1"/>
    </source>
</evidence>
<dbReference type="GO" id="GO:0003677">
    <property type="term" value="F:DNA binding"/>
    <property type="evidence" value="ECO:0007669"/>
    <property type="project" value="UniProtKB-KW"/>
</dbReference>
<dbReference type="InterPro" id="IPR012845">
    <property type="entry name" value="RNA_pol_sigma_FliA_WhiG"/>
</dbReference>
<evidence type="ECO:0000256" key="5">
    <source>
        <dbReference type="RuleBase" id="RU362124"/>
    </source>
</evidence>
<organism evidence="8 9">
    <name type="scientific">Anaerobaca lacustris</name>
    <dbReference type="NCBI Taxonomy" id="3044600"/>
    <lineage>
        <taxon>Bacteria</taxon>
        <taxon>Pseudomonadati</taxon>
        <taxon>Planctomycetota</taxon>
        <taxon>Phycisphaerae</taxon>
        <taxon>Sedimentisphaerales</taxon>
        <taxon>Anaerobacaceae</taxon>
        <taxon>Anaerobaca</taxon>
    </lineage>
</organism>
<evidence type="ECO:0000256" key="4">
    <source>
        <dbReference type="ARBA" id="ARBA00023163"/>
    </source>
</evidence>
<dbReference type="RefSeq" id="WP_349243008.1">
    <property type="nucleotide sequence ID" value="NZ_JASCXX010000001.1"/>
</dbReference>
<dbReference type="NCBIfam" id="TIGR02937">
    <property type="entry name" value="sigma70-ECF"/>
    <property type="match status" value="1"/>
</dbReference>
<dbReference type="InterPro" id="IPR000943">
    <property type="entry name" value="RNA_pol_sigma70"/>
</dbReference>
<keyword evidence="1 5" id="KW-0805">Transcription regulation</keyword>
<comment type="function">
    <text evidence="5">Sigma factors are initiation factors that promote the attachment of RNA polymerase to specific initiation sites and are then released.</text>
</comment>
<dbReference type="GO" id="GO:0003899">
    <property type="term" value="F:DNA-directed RNA polymerase activity"/>
    <property type="evidence" value="ECO:0007669"/>
    <property type="project" value="InterPro"/>
</dbReference>
<evidence type="ECO:0000259" key="6">
    <source>
        <dbReference type="PROSITE" id="PS00715"/>
    </source>
</evidence>
<dbReference type="InterPro" id="IPR007624">
    <property type="entry name" value="RNA_pol_sigma70_r3"/>
</dbReference>
<dbReference type="PROSITE" id="PS00716">
    <property type="entry name" value="SIGMA70_2"/>
    <property type="match status" value="1"/>
</dbReference>
<dbReference type="Gene3D" id="1.10.1740.10">
    <property type="match status" value="1"/>
</dbReference>
<dbReference type="SUPFAM" id="SSF88946">
    <property type="entry name" value="Sigma2 domain of RNA polymerase sigma factors"/>
    <property type="match status" value="1"/>
</dbReference>
<gene>
    <name evidence="8" type="ORF">QJ522_00975</name>
</gene>
<dbReference type="PANTHER" id="PTHR30385:SF7">
    <property type="entry name" value="RNA POLYMERASE SIGMA FACTOR FLIA"/>
    <property type="match status" value="1"/>
</dbReference>
<evidence type="ECO:0000256" key="3">
    <source>
        <dbReference type="ARBA" id="ARBA00023125"/>
    </source>
</evidence>
<dbReference type="PANTHER" id="PTHR30385">
    <property type="entry name" value="SIGMA FACTOR F FLAGELLAR"/>
    <property type="match status" value="1"/>
</dbReference>
<dbReference type="NCBIfam" id="NF005413">
    <property type="entry name" value="PRK06986.1"/>
    <property type="match status" value="1"/>
</dbReference>
<dbReference type="SUPFAM" id="SSF88659">
    <property type="entry name" value="Sigma3 and sigma4 domains of RNA polymerase sigma factors"/>
    <property type="match status" value="2"/>
</dbReference>
<dbReference type="InterPro" id="IPR013324">
    <property type="entry name" value="RNA_pol_sigma_r3/r4-like"/>
</dbReference>
<dbReference type="Pfam" id="PF04542">
    <property type="entry name" value="Sigma70_r2"/>
    <property type="match status" value="1"/>
</dbReference>
<dbReference type="GO" id="GO:0016987">
    <property type="term" value="F:sigma factor activity"/>
    <property type="evidence" value="ECO:0007669"/>
    <property type="project" value="UniProtKB-KW"/>
</dbReference>
<feature type="domain" description="RNA polymerase sigma-70" evidence="6">
    <location>
        <begin position="61"/>
        <end position="74"/>
    </location>
</feature>
<dbReference type="CDD" id="cd06171">
    <property type="entry name" value="Sigma70_r4"/>
    <property type="match status" value="1"/>
</dbReference>
<evidence type="ECO:0000256" key="2">
    <source>
        <dbReference type="ARBA" id="ARBA00023082"/>
    </source>
</evidence>
<name>A0AAW6TWZ0_9BACT</name>
<keyword evidence="4 5" id="KW-0804">Transcription</keyword>
<proteinExistence type="inferred from homology"/>
<keyword evidence="2 5" id="KW-0731">Sigma factor</keyword>
<evidence type="ECO:0000313" key="9">
    <source>
        <dbReference type="Proteomes" id="UP001431776"/>
    </source>
</evidence>
<dbReference type="GO" id="GO:0006352">
    <property type="term" value="P:DNA-templated transcription initiation"/>
    <property type="evidence" value="ECO:0007669"/>
    <property type="project" value="InterPro"/>
</dbReference>
<evidence type="ECO:0000256" key="1">
    <source>
        <dbReference type="ARBA" id="ARBA00023015"/>
    </source>
</evidence>
<comment type="similarity">
    <text evidence="5">Belongs to the sigma-70 factor family.</text>
</comment>
<protein>
    <recommendedName>
        <fullName evidence="5">RNA polymerase sigma factor</fullName>
    </recommendedName>
</protein>
<accession>A0AAW6TWZ0</accession>
<dbReference type="PROSITE" id="PS00715">
    <property type="entry name" value="SIGMA70_1"/>
    <property type="match status" value="1"/>
</dbReference>
<dbReference type="Proteomes" id="UP001431776">
    <property type="component" value="Unassembled WGS sequence"/>
</dbReference>
<dbReference type="EMBL" id="JASCXX010000001">
    <property type="protein sequence ID" value="MDI6447598.1"/>
    <property type="molecule type" value="Genomic_DNA"/>
</dbReference>
<dbReference type="PRINTS" id="PR00046">
    <property type="entry name" value="SIGMA70FCT"/>
</dbReference>
<dbReference type="InterPro" id="IPR007627">
    <property type="entry name" value="RNA_pol_sigma70_r2"/>
</dbReference>
<dbReference type="Pfam" id="PF04539">
    <property type="entry name" value="Sigma70_r3"/>
    <property type="match status" value="1"/>
</dbReference>
<keyword evidence="3 5" id="KW-0238">DNA-binding</keyword>
<dbReference type="InterPro" id="IPR014284">
    <property type="entry name" value="RNA_pol_sigma-70_dom"/>
</dbReference>
<dbReference type="PIRSF" id="PIRSF000770">
    <property type="entry name" value="RNA_pol_sigma-SigE/K"/>
    <property type="match status" value="1"/>
</dbReference>
<comment type="caution">
    <text evidence="8">The sequence shown here is derived from an EMBL/GenBank/DDBJ whole genome shotgun (WGS) entry which is preliminary data.</text>
</comment>
<reference evidence="8" key="1">
    <citation type="submission" date="2023-05" db="EMBL/GenBank/DDBJ databases">
        <title>Anaerotaeda fermentans gen. nov., sp. nov., a novel anaerobic planctomycete of the new family within the order Sedimentisphaerales isolated from Taman Peninsula, Russia.</title>
        <authorList>
            <person name="Khomyakova M.A."/>
            <person name="Merkel A.Y."/>
            <person name="Slobodkin A.I."/>
        </authorList>
    </citation>
    <scope>NUCLEOTIDE SEQUENCE</scope>
    <source>
        <strain evidence="8">M17dextr</strain>
    </source>
</reference>